<protein>
    <submittedName>
        <fullName evidence="1">Uncharacterized protein</fullName>
    </submittedName>
</protein>
<dbReference type="Proteomes" id="UP001497480">
    <property type="component" value="Unassembled WGS sequence"/>
</dbReference>
<reference evidence="1 2" key="1">
    <citation type="submission" date="2024-03" db="EMBL/GenBank/DDBJ databases">
        <authorList>
            <person name="Martinez-Hernandez J."/>
        </authorList>
    </citation>
    <scope>NUCLEOTIDE SEQUENCE [LARGE SCALE GENOMIC DNA]</scope>
</reference>
<comment type="caution">
    <text evidence="1">The sequence shown here is derived from an EMBL/GenBank/DDBJ whole genome shotgun (WGS) entry which is preliminary data.</text>
</comment>
<gene>
    <name evidence="1" type="ORF">LLUT_LOCUS3607</name>
</gene>
<name>A0AAV1W0G5_LUPLU</name>
<evidence type="ECO:0000313" key="2">
    <source>
        <dbReference type="Proteomes" id="UP001497480"/>
    </source>
</evidence>
<accession>A0AAV1W0G5</accession>
<evidence type="ECO:0000313" key="1">
    <source>
        <dbReference type="EMBL" id="CAL0302547.1"/>
    </source>
</evidence>
<proteinExistence type="predicted"/>
<keyword evidence="2" id="KW-1185">Reference proteome</keyword>
<dbReference type="EMBL" id="CAXHTB010000002">
    <property type="protein sequence ID" value="CAL0302547.1"/>
    <property type="molecule type" value="Genomic_DNA"/>
</dbReference>
<organism evidence="1 2">
    <name type="scientific">Lupinus luteus</name>
    <name type="common">European yellow lupine</name>
    <dbReference type="NCBI Taxonomy" id="3873"/>
    <lineage>
        <taxon>Eukaryota</taxon>
        <taxon>Viridiplantae</taxon>
        <taxon>Streptophyta</taxon>
        <taxon>Embryophyta</taxon>
        <taxon>Tracheophyta</taxon>
        <taxon>Spermatophyta</taxon>
        <taxon>Magnoliopsida</taxon>
        <taxon>eudicotyledons</taxon>
        <taxon>Gunneridae</taxon>
        <taxon>Pentapetalae</taxon>
        <taxon>rosids</taxon>
        <taxon>fabids</taxon>
        <taxon>Fabales</taxon>
        <taxon>Fabaceae</taxon>
        <taxon>Papilionoideae</taxon>
        <taxon>50 kb inversion clade</taxon>
        <taxon>genistoids sensu lato</taxon>
        <taxon>core genistoids</taxon>
        <taxon>Genisteae</taxon>
        <taxon>Lupinus</taxon>
    </lineage>
</organism>
<sequence>MALDEQFQVDVIIDKLSPSWKDFKNLLRHKTKEISLESLITRLRIEEEARRHDQKDEVLIVSNNGTKKKFLCVVLRPSDTNFKNHNCIGNKAKNISRNKNWNPKRSNI</sequence>
<dbReference type="AlphaFoldDB" id="A0AAV1W0G5"/>